<dbReference type="Gene3D" id="1.10.260.40">
    <property type="entry name" value="lambda repressor-like DNA-binding domains"/>
    <property type="match status" value="1"/>
</dbReference>
<dbReference type="SMART" id="SM00530">
    <property type="entry name" value="HTH_XRE"/>
    <property type="match status" value="1"/>
</dbReference>
<dbReference type="AlphaFoldDB" id="A0A842HVX3"/>
<evidence type="ECO:0000313" key="3">
    <source>
        <dbReference type="Proteomes" id="UP000564378"/>
    </source>
</evidence>
<proteinExistence type="predicted"/>
<dbReference type="PANTHER" id="PTHR35010">
    <property type="entry name" value="BLL4672 PROTEIN-RELATED"/>
    <property type="match status" value="1"/>
</dbReference>
<dbReference type="Pfam" id="PF13560">
    <property type="entry name" value="HTH_31"/>
    <property type="match status" value="1"/>
</dbReference>
<accession>A0A842HVX3</accession>
<organism evidence="2 3">
    <name type="scientific">Parasphingopyxis marina</name>
    <dbReference type="NCBI Taxonomy" id="2761622"/>
    <lineage>
        <taxon>Bacteria</taxon>
        <taxon>Pseudomonadati</taxon>
        <taxon>Pseudomonadota</taxon>
        <taxon>Alphaproteobacteria</taxon>
        <taxon>Sphingomonadales</taxon>
        <taxon>Sphingomonadaceae</taxon>
        <taxon>Parasphingopyxis</taxon>
    </lineage>
</organism>
<dbReference type="GO" id="GO:0003677">
    <property type="term" value="F:DNA binding"/>
    <property type="evidence" value="ECO:0007669"/>
    <property type="project" value="InterPro"/>
</dbReference>
<sequence>MGTVPVGQQLRQWRERRRVSQMQLALDADISPRHLSFIETGRSRPSTGTLERLAEQLEVPYRARNGMLRAAGFAPRHAERPLDDPAMEQALVAIQHILKGHEPYPAIAVDRHWNILAANDAISFFTEQIGSALLAQPMNALKIALHPEGLAPQVVNLAEWHAHVMEQLDRSIEASADEGLVALRAEIAGYPHAQAEEPPAADPDRIWLPLIIDTVVGRMSFVSTITIFGTPVDVTLSELALEAFYPADEATADILRAAGRH</sequence>
<dbReference type="Proteomes" id="UP000564378">
    <property type="component" value="Unassembled WGS sequence"/>
</dbReference>
<protein>
    <submittedName>
        <fullName evidence="2">Helix-turn-helix transcriptional regulator</fullName>
    </submittedName>
</protein>
<dbReference type="PROSITE" id="PS50943">
    <property type="entry name" value="HTH_CROC1"/>
    <property type="match status" value="1"/>
</dbReference>
<name>A0A842HVX3_9SPHN</name>
<dbReference type="Gene3D" id="3.30.450.180">
    <property type="match status" value="1"/>
</dbReference>
<dbReference type="CDD" id="cd00093">
    <property type="entry name" value="HTH_XRE"/>
    <property type="match status" value="1"/>
</dbReference>
<evidence type="ECO:0000259" key="1">
    <source>
        <dbReference type="PROSITE" id="PS50943"/>
    </source>
</evidence>
<reference evidence="2 3" key="1">
    <citation type="submission" date="2020-08" db="EMBL/GenBank/DDBJ databases">
        <title>Draft genome sequence of Parasphingopyxis sp. GrpM-11.</title>
        <authorList>
            <person name="Oh J."/>
            <person name="Roh D.-H."/>
        </authorList>
    </citation>
    <scope>NUCLEOTIDE SEQUENCE [LARGE SCALE GENOMIC DNA]</scope>
    <source>
        <strain evidence="2 3">GrpM-11</strain>
    </source>
</reference>
<dbReference type="SUPFAM" id="SSF47413">
    <property type="entry name" value="lambda repressor-like DNA-binding domains"/>
    <property type="match status" value="1"/>
</dbReference>
<dbReference type="Pfam" id="PF17765">
    <property type="entry name" value="MLTR_LBD"/>
    <property type="match status" value="1"/>
</dbReference>
<gene>
    <name evidence="2" type="ORF">H6P80_06445</name>
</gene>
<dbReference type="EMBL" id="JACJVJ010000001">
    <property type="protein sequence ID" value="MBC2777256.1"/>
    <property type="molecule type" value="Genomic_DNA"/>
</dbReference>
<dbReference type="InterPro" id="IPR041413">
    <property type="entry name" value="MLTR_LBD"/>
</dbReference>
<dbReference type="RefSeq" id="WP_185800477.1">
    <property type="nucleotide sequence ID" value="NZ_JACJVJ010000001.1"/>
</dbReference>
<keyword evidence="3" id="KW-1185">Reference proteome</keyword>
<dbReference type="PANTHER" id="PTHR35010:SF4">
    <property type="entry name" value="BLL5781 PROTEIN"/>
    <property type="match status" value="1"/>
</dbReference>
<dbReference type="InterPro" id="IPR001387">
    <property type="entry name" value="Cro/C1-type_HTH"/>
</dbReference>
<feature type="domain" description="HTH cro/C1-type" evidence="1">
    <location>
        <begin position="10"/>
        <end position="64"/>
    </location>
</feature>
<dbReference type="InterPro" id="IPR010982">
    <property type="entry name" value="Lambda_DNA-bd_dom_sf"/>
</dbReference>
<comment type="caution">
    <text evidence="2">The sequence shown here is derived from an EMBL/GenBank/DDBJ whole genome shotgun (WGS) entry which is preliminary data.</text>
</comment>
<evidence type="ECO:0000313" key="2">
    <source>
        <dbReference type="EMBL" id="MBC2777256.1"/>
    </source>
</evidence>